<evidence type="ECO:0000256" key="7">
    <source>
        <dbReference type="HAMAP-Rule" id="MF_00955"/>
    </source>
</evidence>
<keyword evidence="7" id="KW-0521">NADP</keyword>
<dbReference type="OrthoDB" id="9779041at2"/>
<evidence type="ECO:0000313" key="9">
    <source>
        <dbReference type="EMBL" id="SDW03992.1"/>
    </source>
</evidence>
<dbReference type="SUPFAM" id="SSF51735">
    <property type="entry name" value="NAD(P)-binding Rossmann-fold domains"/>
    <property type="match status" value="1"/>
</dbReference>
<dbReference type="Gene3D" id="3.90.25.10">
    <property type="entry name" value="UDP-galactose 4-epimerase, domain 1"/>
    <property type="match status" value="1"/>
</dbReference>
<comment type="cofactor">
    <cofactor evidence="2 7">
        <name>NADP(+)</name>
        <dbReference type="ChEBI" id="CHEBI:58349"/>
    </cofactor>
</comment>
<sequence length="324" mass="35908">MKKALICGISGQDGAYLAQLLLEKGYQVTGTSRDAQITPFTNLRRLGILDRVSLASMVLTDFRSVLQTLAKAQPDEIYNLAGQSSVGLSFDQPVETLESIATGTLNLLEAIRFLGWRTRLYNAGSSECFGDTGGQPADEETAFHPRSPYAVAKATAHWLVANYRDAYGLFACTGILFNHESPLRPERFVTRKIVAAARRIARGSPERLRLGNLAIHRDWGWAPEYVDAMWRMLQHDQPEDLVIATGTTHSLEQFVAAAFETYGLDWTSHVEPDSTLLRPSDIAFNAGNPAKARRLLNWHAIHQMPDVVRLMADAEPQTVASRDV</sequence>
<keyword evidence="5 7" id="KW-0456">Lyase</keyword>
<dbReference type="InterPro" id="IPR016040">
    <property type="entry name" value="NAD(P)-bd_dom"/>
</dbReference>
<keyword evidence="10" id="KW-1185">Reference proteome</keyword>
<dbReference type="InterPro" id="IPR006368">
    <property type="entry name" value="GDP_Man_deHydtase"/>
</dbReference>
<evidence type="ECO:0000256" key="5">
    <source>
        <dbReference type="ARBA" id="ARBA00023239"/>
    </source>
</evidence>
<dbReference type="AlphaFoldDB" id="A0A1H2QA39"/>
<comment type="catalytic activity">
    <reaction evidence="1 7">
        <text>GDP-alpha-D-mannose = GDP-4-dehydro-alpha-D-rhamnose + H2O</text>
        <dbReference type="Rhea" id="RHEA:23820"/>
        <dbReference type="ChEBI" id="CHEBI:15377"/>
        <dbReference type="ChEBI" id="CHEBI:57527"/>
        <dbReference type="ChEBI" id="CHEBI:57964"/>
        <dbReference type="EC" id="4.2.1.47"/>
    </reaction>
</comment>
<dbReference type="FunFam" id="3.40.50.720:FF:000924">
    <property type="entry name" value="GDP-mannose 4,6 dehydratase"/>
    <property type="match status" value="1"/>
</dbReference>
<dbReference type="GO" id="GO:0008446">
    <property type="term" value="F:GDP-mannose 4,6-dehydratase activity"/>
    <property type="evidence" value="ECO:0007669"/>
    <property type="project" value="UniProtKB-UniRule"/>
</dbReference>
<dbReference type="PANTHER" id="PTHR43715:SF1">
    <property type="entry name" value="GDP-MANNOSE 4,6 DEHYDRATASE"/>
    <property type="match status" value="1"/>
</dbReference>
<comment type="function">
    <text evidence="6 7">Catalyzes the conversion of GDP-D-mannose to GDP-4-dehydro-6-deoxy-D-mannose.</text>
</comment>
<comment type="caution">
    <text evidence="7">Lacks conserved residue(s) required for the propagation of feature annotation.</text>
</comment>
<dbReference type="HAMAP" id="MF_00955">
    <property type="entry name" value="GDP_Man_dehydratase"/>
    <property type="match status" value="1"/>
</dbReference>
<dbReference type="Gene3D" id="3.40.50.720">
    <property type="entry name" value="NAD(P)-binding Rossmann-like Domain"/>
    <property type="match status" value="1"/>
</dbReference>
<dbReference type="Pfam" id="PF16363">
    <property type="entry name" value="GDP_Man_Dehyd"/>
    <property type="match status" value="1"/>
</dbReference>
<dbReference type="InterPro" id="IPR036291">
    <property type="entry name" value="NAD(P)-bd_dom_sf"/>
</dbReference>
<comment type="similarity">
    <text evidence="3 7">Belongs to the NAD(P)-dependent epimerase/dehydratase family. GDP-mannose 4,6-dehydratase subfamily.</text>
</comment>
<reference evidence="10" key="1">
    <citation type="submission" date="2016-10" db="EMBL/GenBank/DDBJ databases">
        <authorList>
            <person name="Varghese N."/>
            <person name="Submissions S."/>
        </authorList>
    </citation>
    <scope>NUCLEOTIDE SEQUENCE [LARGE SCALE GENOMIC DNA]</scope>
    <source>
        <strain evidence="10">DSM 217</strain>
    </source>
</reference>
<evidence type="ECO:0000313" key="10">
    <source>
        <dbReference type="Proteomes" id="UP000198816"/>
    </source>
</evidence>
<dbReference type="GO" id="GO:0042351">
    <property type="term" value="P:'de novo' GDP-L-fucose biosynthetic process"/>
    <property type="evidence" value="ECO:0007669"/>
    <property type="project" value="TreeGrafter"/>
</dbReference>
<organism evidence="9 10">
    <name type="scientific">Thiocapsa roseopersicina</name>
    <dbReference type="NCBI Taxonomy" id="1058"/>
    <lineage>
        <taxon>Bacteria</taxon>
        <taxon>Pseudomonadati</taxon>
        <taxon>Pseudomonadota</taxon>
        <taxon>Gammaproteobacteria</taxon>
        <taxon>Chromatiales</taxon>
        <taxon>Chromatiaceae</taxon>
        <taxon>Thiocapsa</taxon>
    </lineage>
</organism>
<evidence type="ECO:0000256" key="4">
    <source>
        <dbReference type="ARBA" id="ARBA00011989"/>
    </source>
</evidence>
<evidence type="ECO:0000256" key="3">
    <source>
        <dbReference type="ARBA" id="ARBA00009263"/>
    </source>
</evidence>
<dbReference type="STRING" id="1058.SAMN05421783_101185"/>
<feature type="domain" description="NAD(P)-binding" evidence="8">
    <location>
        <begin position="5"/>
        <end position="311"/>
    </location>
</feature>
<dbReference type="GO" id="GO:0070401">
    <property type="term" value="F:NADP+ binding"/>
    <property type="evidence" value="ECO:0007669"/>
    <property type="project" value="UniProtKB-UniRule"/>
</dbReference>
<name>A0A1H2QA39_THIRO</name>
<dbReference type="EC" id="4.2.1.47" evidence="4 7"/>
<accession>A0A1H2QA39</accession>
<gene>
    <name evidence="7" type="primary">gmd</name>
    <name evidence="9" type="ORF">SAMN05421783_101185</name>
</gene>
<dbReference type="PANTHER" id="PTHR43715">
    <property type="entry name" value="GDP-MANNOSE 4,6-DEHYDRATASE"/>
    <property type="match status" value="1"/>
</dbReference>
<dbReference type="CDD" id="cd05260">
    <property type="entry name" value="GDP_MD_SDR_e"/>
    <property type="match status" value="1"/>
</dbReference>
<proteinExistence type="inferred from homology"/>
<protein>
    <recommendedName>
        <fullName evidence="4 7">GDP-mannose 4,6-dehydratase</fullName>
        <ecNumber evidence="4 7">4.2.1.47</ecNumber>
    </recommendedName>
    <alternativeName>
        <fullName evidence="7">GDP-D-mannose dehydratase</fullName>
    </alternativeName>
</protein>
<dbReference type="RefSeq" id="WP_093027207.1">
    <property type="nucleotide sequence ID" value="NZ_FNNZ01000001.1"/>
</dbReference>
<evidence type="ECO:0000256" key="2">
    <source>
        <dbReference type="ARBA" id="ARBA00001937"/>
    </source>
</evidence>
<dbReference type="Proteomes" id="UP000198816">
    <property type="component" value="Unassembled WGS sequence"/>
</dbReference>
<evidence type="ECO:0000256" key="6">
    <source>
        <dbReference type="ARBA" id="ARBA00059383"/>
    </source>
</evidence>
<dbReference type="EMBL" id="FNNZ01000001">
    <property type="protein sequence ID" value="SDW03992.1"/>
    <property type="molecule type" value="Genomic_DNA"/>
</dbReference>
<evidence type="ECO:0000259" key="8">
    <source>
        <dbReference type="Pfam" id="PF16363"/>
    </source>
</evidence>
<evidence type="ECO:0000256" key="1">
    <source>
        <dbReference type="ARBA" id="ARBA00000188"/>
    </source>
</evidence>